<proteinExistence type="predicted"/>
<accession>A0ABX8RYH5</accession>
<dbReference type="RefSeq" id="WP_218475433.1">
    <property type="nucleotide sequence ID" value="NZ_BAABJN010000001.1"/>
</dbReference>
<dbReference type="GO" id="GO:0043874">
    <property type="term" value="F:acireductone synthase activity"/>
    <property type="evidence" value="ECO:0007669"/>
    <property type="project" value="UniProtKB-EC"/>
</dbReference>
<gene>
    <name evidence="1" type="primary">mtnC</name>
    <name evidence="1" type="ORF">KV110_10220</name>
</gene>
<dbReference type="PANTHER" id="PTHR20371">
    <property type="entry name" value="ENOLASE-PHOSPHATASE E1"/>
    <property type="match status" value="1"/>
</dbReference>
<dbReference type="Proteomes" id="UP000694257">
    <property type="component" value="Chromosome"/>
</dbReference>
<dbReference type="PANTHER" id="PTHR20371:SF1">
    <property type="entry name" value="ENOLASE-PHOSPHATASE E1"/>
    <property type="match status" value="1"/>
</dbReference>
<evidence type="ECO:0000313" key="2">
    <source>
        <dbReference type="Proteomes" id="UP000694257"/>
    </source>
</evidence>
<dbReference type="NCBIfam" id="TIGR01691">
    <property type="entry name" value="enolase-ppase"/>
    <property type="match status" value="1"/>
</dbReference>
<name>A0ABX8RYH5_NOCIO</name>
<evidence type="ECO:0000313" key="1">
    <source>
        <dbReference type="EMBL" id="QXN93420.1"/>
    </source>
</evidence>
<sequence>MRDAVLLDIEGTVSPVAAIRDSLVPYARPRIAEWVRKSEPEIALIIDAVRLAMGDVAADLDVVTERLHQWSDLGIRAEPLGALQGLIWLDGFASGALSARFYADVPPVLEAWHRSGVPVYVFCAESELVQQLWFAHSEFGDLAHSIGGYFDSASEGADDDPVSYRLIAKVIGVPPERITFASAAIEKLDAAAAAGLRTAGVSRPDDGSPDVGEHPRITRFSEITTTG</sequence>
<keyword evidence="2" id="KW-1185">Reference proteome</keyword>
<dbReference type="InterPro" id="IPR023943">
    <property type="entry name" value="Enolase-ppase_E1"/>
</dbReference>
<keyword evidence="1" id="KW-0378">Hydrolase</keyword>
<protein>
    <submittedName>
        <fullName evidence="1">Acireductone synthase</fullName>
        <ecNumber evidence="1">3.1.3.77</ecNumber>
    </submittedName>
</protein>
<dbReference type="Pfam" id="PF00702">
    <property type="entry name" value="Hydrolase"/>
    <property type="match status" value="1"/>
</dbReference>
<reference evidence="1 2" key="1">
    <citation type="submission" date="2021-07" db="EMBL/GenBank/DDBJ databases">
        <title>Whole Genome Sequence of Nocardia Iowensis.</title>
        <authorList>
            <person name="Lamm A."/>
            <person name="Collins-Fairclough A.M."/>
            <person name="Bunk B."/>
            <person name="Sproer C."/>
        </authorList>
    </citation>
    <scope>NUCLEOTIDE SEQUENCE [LARGE SCALE GENOMIC DNA]</scope>
    <source>
        <strain evidence="1 2">NRRL 5646</strain>
    </source>
</reference>
<dbReference type="EC" id="3.1.3.77" evidence="1"/>
<organism evidence="1 2">
    <name type="scientific">Nocardia iowensis</name>
    <dbReference type="NCBI Taxonomy" id="204891"/>
    <lineage>
        <taxon>Bacteria</taxon>
        <taxon>Bacillati</taxon>
        <taxon>Actinomycetota</taxon>
        <taxon>Actinomycetes</taxon>
        <taxon>Mycobacteriales</taxon>
        <taxon>Nocardiaceae</taxon>
        <taxon>Nocardia</taxon>
    </lineage>
</organism>
<dbReference type="EMBL" id="CP078145">
    <property type="protein sequence ID" value="QXN93420.1"/>
    <property type="molecule type" value="Genomic_DNA"/>
</dbReference>